<name>A0A0D8BJ31_9ACTN</name>
<accession>A0A0D8BJ31</accession>
<dbReference type="PATRIC" id="fig|1502723.3.peg.5547"/>
<comment type="caution">
    <text evidence="2">The sequence shown here is derived from an EMBL/GenBank/DDBJ whole genome shotgun (WGS) entry which is preliminary data.</text>
</comment>
<organism evidence="2 3">
    <name type="scientific">Frankia torreyi</name>
    <dbReference type="NCBI Taxonomy" id="1856"/>
    <lineage>
        <taxon>Bacteria</taxon>
        <taxon>Bacillati</taxon>
        <taxon>Actinomycetota</taxon>
        <taxon>Actinomycetes</taxon>
        <taxon>Frankiales</taxon>
        <taxon>Frankiaceae</taxon>
        <taxon>Frankia</taxon>
    </lineage>
</organism>
<dbReference type="AlphaFoldDB" id="A0A0D8BJ31"/>
<evidence type="ECO:0000256" key="1">
    <source>
        <dbReference type="SAM" id="Phobius"/>
    </source>
</evidence>
<sequence length="417" mass="45117">MVSGVRIWPDDGRFEAAVTRGSYWHPRLTGVTFDREGPAGPGRADAGGDGSGPLLHALGASAVVFFGRRGPQGVALRCPTRDLGAGATRRYEKLAARRAAHPSLAAALAEAEWIDQGVEIDGTWWPVIVMERVEGRSLAGEVEHVLEKDPAGLRGLAWNWAEFVAALGAADVAHGDLQQNNIFVTGDGQLKAVDLDGVWLPAVAHLPPDETGHRHYQHPRRRRGDWGRTVDTFSALVIYLSLRALAVEPDLWGLYHNGENLVFTDDDLAHPDQTPLWDRLNSSPGQDVRRLVALLRELCHGPADSGRDLAGLLDGYRRTRSEGLLRPASFLRPAGHDDVNRWWDEPAAAPPDPDATWSWPGEADVGAGLAEHSDANEGDGAARSGPARALVYVAVFLAVFGVVFVVYRTGLLRALLS</sequence>
<feature type="transmembrane region" description="Helical" evidence="1">
    <location>
        <begin position="389"/>
        <end position="407"/>
    </location>
</feature>
<evidence type="ECO:0008006" key="4">
    <source>
        <dbReference type="Google" id="ProtNLM"/>
    </source>
</evidence>
<evidence type="ECO:0000313" key="2">
    <source>
        <dbReference type="EMBL" id="KJE24243.1"/>
    </source>
</evidence>
<reference evidence="2 3" key="2">
    <citation type="journal article" date="2016" name="Genome Announc.">
        <title>Permanent Draft Genome Sequences for Two Variants of Frankia sp. Strain CpI1, the First Frankia Strain Isolated from Root Nodules of Comptonia peregrina.</title>
        <authorList>
            <person name="Oshone R."/>
            <person name="Hurst S.G.IV."/>
            <person name="Abebe-Akele F."/>
            <person name="Simpson S."/>
            <person name="Morris K."/>
            <person name="Thomas W.K."/>
            <person name="Tisa L.S."/>
        </authorList>
    </citation>
    <scope>NUCLEOTIDE SEQUENCE [LARGE SCALE GENOMIC DNA]</scope>
    <source>
        <strain evidence="3">CpI1-S</strain>
    </source>
</reference>
<dbReference type="EMBL" id="JYFN01000007">
    <property type="protein sequence ID" value="KJE24243.1"/>
    <property type="molecule type" value="Genomic_DNA"/>
</dbReference>
<dbReference type="SUPFAM" id="SSF56112">
    <property type="entry name" value="Protein kinase-like (PK-like)"/>
    <property type="match status" value="1"/>
</dbReference>
<gene>
    <name evidence="2" type="ORF">FF36_01318</name>
</gene>
<proteinExistence type="predicted"/>
<protein>
    <recommendedName>
        <fullName evidence="4">Protein kinase domain-containing protein</fullName>
    </recommendedName>
</protein>
<keyword evidence="1" id="KW-0472">Membrane</keyword>
<reference evidence="3" key="1">
    <citation type="submission" date="2015-02" db="EMBL/GenBank/DDBJ databases">
        <title>Draft Genome of Frankia sp. CpI1-S.</title>
        <authorList>
            <person name="Oshone R.T."/>
            <person name="Ngom M."/>
            <person name="Ghodhbane-Gtari F."/>
            <person name="Gtari M."/>
            <person name="Morris K."/>
            <person name="Thomas K."/>
            <person name="Sen A."/>
            <person name="Tisa L.S."/>
        </authorList>
    </citation>
    <scope>NUCLEOTIDE SEQUENCE [LARGE SCALE GENOMIC DNA]</scope>
    <source>
        <strain evidence="3">CpI1-S</strain>
    </source>
</reference>
<keyword evidence="3" id="KW-1185">Reference proteome</keyword>
<keyword evidence="1" id="KW-1133">Transmembrane helix</keyword>
<dbReference type="Proteomes" id="UP000032545">
    <property type="component" value="Unassembled WGS sequence"/>
</dbReference>
<evidence type="ECO:0000313" key="3">
    <source>
        <dbReference type="Proteomes" id="UP000032545"/>
    </source>
</evidence>
<keyword evidence="1" id="KW-0812">Transmembrane</keyword>
<dbReference type="InterPro" id="IPR011009">
    <property type="entry name" value="Kinase-like_dom_sf"/>
</dbReference>
<dbReference type="Gene3D" id="1.10.510.10">
    <property type="entry name" value="Transferase(Phosphotransferase) domain 1"/>
    <property type="match status" value="1"/>
</dbReference>